<evidence type="ECO:0000313" key="10">
    <source>
        <dbReference type="Proteomes" id="UP000668403"/>
    </source>
</evidence>
<keyword evidence="6 8" id="KW-0472">Membrane</keyword>
<name>A0A939QEZ7_9MICO</name>
<gene>
    <name evidence="9" type="ORF">J4H85_11785</name>
</gene>
<keyword evidence="5 8" id="KW-1133">Transmembrane helix</keyword>
<dbReference type="SUPFAM" id="SSF103481">
    <property type="entry name" value="Multidrug resistance efflux transporter EmrE"/>
    <property type="match status" value="1"/>
</dbReference>
<evidence type="ECO:0000256" key="8">
    <source>
        <dbReference type="SAM" id="Phobius"/>
    </source>
</evidence>
<accession>A0A939QEZ7</accession>
<keyword evidence="3" id="KW-1003">Cell membrane</keyword>
<dbReference type="InterPro" id="IPR000390">
    <property type="entry name" value="Small_drug/metabolite_transptr"/>
</dbReference>
<dbReference type="InterPro" id="IPR037185">
    <property type="entry name" value="EmrE-like"/>
</dbReference>
<dbReference type="InterPro" id="IPR045324">
    <property type="entry name" value="Small_multidrug_res"/>
</dbReference>
<evidence type="ECO:0000256" key="6">
    <source>
        <dbReference type="ARBA" id="ARBA00023136"/>
    </source>
</evidence>
<evidence type="ECO:0000256" key="2">
    <source>
        <dbReference type="ARBA" id="ARBA00022448"/>
    </source>
</evidence>
<evidence type="ECO:0000256" key="1">
    <source>
        <dbReference type="ARBA" id="ARBA00004651"/>
    </source>
</evidence>
<comment type="similarity">
    <text evidence="7">Belongs to the drug/metabolite transporter (DMT) superfamily. Small multidrug resistance (SMR) (TC 2.A.7.1) family.</text>
</comment>
<evidence type="ECO:0000256" key="7">
    <source>
        <dbReference type="RuleBase" id="RU003942"/>
    </source>
</evidence>
<organism evidence="9 10">
    <name type="scientific">Leucobacter tardus</name>
    <dbReference type="NCBI Taxonomy" id="501483"/>
    <lineage>
        <taxon>Bacteria</taxon>
        <taxon>Bacillati</taxon>
        <taxon>Actinomycetota</taxon>
        <taxon>Actinomycetes</taxon>
        <taxon>Micrococcales</taxon>
        <taxon>Microbacteriaceae</taxon>
        <taxon>Leucobacter</taxon>
    </lineage>
</organism>
<dbReference type="PANTHER" id="PTHR30561">
    <property type="entry name" value="SMR FAMILY PROTON-DEPENDENT DRUG EFFLUX TRANSPORTER SUGE"/>
    <property type="match status" value="1"/>
</dbReference>
<dbReference type="RefSeq" id="WP_208239859.1">
    <property type="nucleotide sequence ID" value="NZ_BAAAQU010000002.1"/>
</dbReference>
<dbReference type="GO" id="GO:0022857">
    <property type="term" value="F:transmembrane transporter activity"/>
    <property type="evidence" value="ECO:0007669"/>
    <property type="project" value="InterPro"/>
</dbReference>
<comment type="subcellular location">
    <subcellularLocation>
        <location evidence="1 7">Cell membrane</location>
        <topology evidence="1 7">Multi-pass membrane protein</topology>
    </subcellularLocation>
</comment>
<evidence type="ECO:0000313" key="9">
    <source>
        <dbReference type="EMBL" id="MBO2990676.1"/>
    </source>
</evidence>
<proteinExistence type="inferred from homology"/>
<dbReference type="AlphaFoldDB" id="A0A939QEZ7"/>
<dbReference type="Gene3D" id="1.10.3730.20">
    <property type="match status" value="1"/>
</dbReference>
<keyword evidence="2" id="KW-0813">Transport</keyword>
<dbReference type="Pfam" id="PF00893">
    <property type="entry name" value="Multi_Drug_Res"/>
    <property type="match status" value="1"/>
</dbReference>
<sequence>MRLNPARGRWFLALAILLEVTGSLSLKGALDAPALYAVVVAGYAGAFCCLALTLLSGVPLGVAYGVWGASGVALTAILSMVFFSEPLSPLMILGIAVIIVGVLCIELGAHIAHRRRIEVP</sequence>
<dbReference type="EMBL" id="JAGFBF010000005">
    <property type="protein sequence ID" value="MBO2990676.1"/>
    <property type="molecule type" value="Genomic_DNA"/>
</dbReference>
<feature type="transmembrane region" description="Helical" evidence="8">
    <location>
        <begin position="90"/>
        <end position="112"/>
    </location>
</feature>
<keyword evidence="4 7" id="KW-0812">Transmembrane</keyword>
<keyword evidence="10" id="KW-1185">Reference proteome</keyword>
<dbReference type="Proteomes" id="UP000668403">
    <property type="component" value="Unassembled WGS sequence"/>
</dbReference>
<dbReference type="PANTHER" id="PTHR30561:SF1">
    <property type="entry name" value="MULTIDRUG TRANSPORTER EMRE"/>
    <property type="match status" value="1"/>
</dbReference>
<evidence type="ECO:0000256" key="3">
    <source>
        <dbReference type="ARBA" id="ARBA00022475"/>
    </source>
</evidence>
<comment type="caution">
    <text evidence="9">The sequence shown here is derived from an EMBL/GenBank/DDBJ whole genome shotgun (WGS) entry which is preliminary data.</text>
</comment>
<dbReference type="GO" id="GO:0005886">
    <property type="term" value="C:plasma membrane"/>
    <property type="evidence" value="ECO:0007669"/>
    <property type="project" value="UniProtKB-SubCell"/>
</dbReference>
<feature type="transmembrane region" description="Helical" evidence="8">
    <location>
        <begin position="62"/>
        <end position="84"/>
    </location>
</feature>
<reference evidence="9" key="1">
    <citation type="submission" date="2021-03" db="EMBL/GenBank/DDBJ databases">
        <title>Leucobacter chromiisoli sp. nov., isolated from chromium-containing soil of chemical plant.</title>
        <authorList>
            <person name="Xu Z."/>
        </authorList>
    </citation>
    <scope>NUCLEOTIDE SEQUENCE</scope>
    <source>
        <strain evidence="9">K 70/01</strain>
    </source>
</reference>
<evidence type="ECO:0000256" key="4">
    <source>
        <dbReference type="ARBA" id="ARBA00022692"/>
    </source>
</evidence>
<evidence type="ECO:0000256" key="5">
    <source>
        <dbReference type="ARBA" id="ARBA00022989"/>
    </source>
</evidence>
<feature type="transmembrane region" description="Helical" evidence="8">
    <location>
        <begin position="35"/>
        <end position="55"/>
    </location>
</feature>
<protein>
    <submittedName>
        <fullName evidence="9">QacE family quaternary ammonium compound efflux SMR transporter</fullName>
    </submittedName>
</protein>